<dbReference type="InterPro" id="IPR036250">
    <property type="entry name" value="AcylCo_DH-like_C"/>
</dbReference>
<dbReference type="Proteomes" id="UP000198226">
    <property type="component" value="Chromosome I"/>
</dbReference>
<dbReference type="SUPFAM" id="SSF56645">
    <property type="entry name" value="Acyl-CoA dehydrogenase NM domain-like"/>
    <property type="match status" value="1"/>
</dbReference>
<dbReference type="PROSITE" id="PS00072">
    <property type="entry name" value="ACYL_COA_DH_1"/>
    <property type="match status" value="1"/>
</dbReference>
<dbReference type="PANTHER" id="PTHR48083">
    <property type="entry name" value="MEDIUM-CHAIN SPECIFIC ACYL-COA DEHYDROGENASE, MITOCHONDRIAL-RELATED"/>
    <property type="match status" value="1"/>
</dbReference>
<keyword evidence="5 10" id="KW-0274">FAD</keyword>
<dbReference type="InterPro" id="IPR046373">
    <property type="entry name" value="Acyl-CoA_Oxase/DH_mid-dom_sf"/>
</dbReference>
<reference evidence="15" key="1">
    <citation type="submission" date="2016-06" db="EMBL/GenBank/DDBJ databases">
        <authorList>
            <person name="Varghese N."/>
            <person name="Submissions Spin"/>
        </authorList>
    </citation>
    <scope>NUCLEOTIDE SEQUENCE [LARGE SCALE GENOMIC DNA]</scope>
    <source>
        <strain evidence="15">DSM 44983</strain>
    </source>
</reference>
<dbReference type="InterPro" id="IPR006091">
    <property type="entry name" value="Acyl-CoA_Oxase/DH_mid-dom"/>
</dbReference>
<comment type="similarity">
    <text evidence="3 10">Belongs to the acyl-CoA dehydrogenase family.</text>
</comment>
<dbReference type="SUPFAM" id="SSF47203">
    <property type="entry name" value="Acyl-CoA dehydrogenase C-terminal domain-like"/>
    <property type="match status" value="1"/>
</dbReference>
<dbReference type="GO" id="GO:0033539">
    <property type="term" value="P:fatty acid beta-oxidation using acyl-CoA dehydrogenase"/>
    <property type="evidence" value="ECO:0007669"/>
    <property type="project" value="TreeGrafter"/>
</dbReference>
<evidence type="ECO:0000256" key="3">
    <source>
        <dbReference type="ARBA" id="ARBA00009347"/>
    </source>
</evidence>
<dbReference type="Pfam" id="PF00441">
    <property type="entry name" value="Acyl-CoA_dh_1"/>
    <property type="match status" value="1"/>
</dbReference>
<proteinExistence type="inferred from homology"/>
<evidence type="ECO:0000256" key="7">
    <source>
        <dbReference type="ARBA" id="ARBA00037085"/>
    </source>
</evidence>
<dbReference type="InterPro" id="IPR013786">
    <property type="entry name" value="AcylCoA_DH/ox_N"/>
</dbReference>
<name>A0A109IKC1_9ACTN</name>
<keyword evidence="15" id="KW-1185">Reference proteome</keyword>
<dbReference type="PROSITE" id="PS00073">
    <property type="entry name" value="ACYL_COA_DH_2"/>
    <property type="match status" value="1"/>
</dbReference>
<feature type="domain" description="Acyl-CoA dehydrogenase/oxidase C-terminal" evidence="11">
    <location>
        <begin position="242"/>
        <end position="388"/>
    </location>
</feature>
<accession>A0A109IKC1</accession>
<dbReference type="Gene3D" id="1.10.540.10">
    <property type="entry name" value="Acyl-CoA dehydrogenase/oxidase, N-terminal domain"/>
    <property type="match status" value="1"/>
</dbReference>
<dbReference type="GO" id="GO:0050660">
    <property type="term" value="F:flavin adenine dinucleotide binding"/>
    <property type="evidence" value="ECO:0007669"/>
    <property type="project" value="InterPro"/>
</dbReference>
<dbReference type="InterPro" id="IPR037069">
    <property type="entry name" value="AcylCoA_DH/ox_N_sf"/>
</dbReference>
<evidence type="ECO:0000256" key="8">
    <source>
        <dbReference type="ARBA" id="ARBA00040394"/>
    </source>
</evidence>
<dbReference type="FunFam" id="2.40.110.10:FF:000002">
    <property type="entry name" value="Acyl-CoA dehydrogenase fadE12"/>
    <property type="match status" value="1"/>
</dbReference>
<dbReference type="InterPro" id="IPR009075">
    <property type="entry name" value="AcylCo_DH/oxidase_C"/>
</dbReference>
<gene>
    <name evidence="14" type="ORF">GA0070623_0824</name>
</gene>
<comment type="function">
    <text evidence="7">Catalyzes the dehydrogenation at the alpha-beta position of ACP-bound acyl chains. This results in the introduction of a double bond in the lipidic chain, which is further transferred to the epsilon-amino group of lysine residue in the mycobactin core by MbtK.</text>
</comment>
<dbReference type="RefSeq" id="WP_067308344.1">
    <property type="nucleotide sequence ID" value="NZ_LRMV01000063.1"/>
</dbReference>
<dbReference type="PANTHER" id="PTHR48083:SF20">
    <property type="entry name" value="LONG-CHAIN SPECIFIC ACYL-COA DEHYDROGENASE, MITOCHONDRIAL"/>
    <property type="match status" value="1"/>
</dbReference>
<evidence type="ECO:0000313" key="14">
    <source>
        <dbReference type="EMBL" id="SCG41805.1"/>
    </source>
</evidence>
<evidence type="ECO:0000259" key="12">
    <source>
        <dbReference type="Pfam" id="PF02770"/>
    </source>
</evidence>
<comment type="pathway">
    <text evidence="2">Siderophore biosynthesis; mycobactin biosynthesis.</text>
</comment>
<evidence type="ECO:0000256" key="1">
    <source>
        <dbReference type="ARBA" id="ARBA00001974"/>
    </source>
</evidence>
<comment type="cofactor">
    <cofactor evidence="1 10">
        <name>FAD</name>
        <dbReference type="ChEBI" id="CHEBI:57692"/>
    </cofactor>
</comment>
<dbReference type="GO" id="GO:0003995">
    <property type="term" value="F:acyl-CoA dehydrogenase activity"/>
    <property type="evidence" value="ECO:0007669"/>
    <property type="project" value="InterPro"/>
</dbReference>
<dbReference type="EMBL" id="LT607752">
    <property type="protein sequence ID" value="SCG41805.1"/>
    <property type="molecule type" value="Genomic_DNA"/>
</dbReference>
<dbReference type="Gene3D" id="2.40.110.10">
    <property type="entry name" value="Butyryl-CoA Dehydrogenase, subunit A, domain 2"/>
    <property type="match status" value="1"/>
</dbReference>
<evidence type="ECO:0000256" key="4">
    <source>
        <dbReference type="ARBA" id="ARBA00022630"/>
    </source>
</evidence>
<evidence type="ECO:0000313" key="15">
    <source>
        <dbReference type="Proteomes" id="UP000198226"/>
    </source>
</evidence>
<evidence type="ECO:0000256" key="9">
    <source>
        <dbReference type="ARBA" id="ARBA00042660"/>
    </source>
</evidence>
<dbReference type="InterPro" id="IPR009100">
    <property type="entry name" value="AcylCoA_DH/oxidase_NM_dom_sf"/>
</dbReference>
<feature type="domain" description="Acyl-CoA oxidase/dehydrogenase middle" evidence="12">
    <location>
        <begin position="130"/>
        <end position="225"/>
    </location>
</feature>
<dbReference type="Pfam" id="PF02771">
    <property type="entry name" value="Acyl-CoA_dh_N"/>
    <property type="match status" value="1"/>
</dbReference>
<keyword evidence="4 10" id="KW-0285">Flavoprotein</keyword>
<organism evidence="14 15">
    <name type="scientific">Micromonospora rifamycinica</name>
    <dbReference type="NCBI Taxonomy" id="291594"/>
    <lineage>
        <taxon>Bacteria</taxon>
        <taxon>Bacillati</taxon>
        <taxon>Actinomycetota</taxon>
        <taxon>Actinomycetes</taxon>
        <taxon>Micromonosporales</taxon>
        <taxon>Micromonosporaceae</taxon>
        <taxon>Micromonospora</taxon>
    </lineage>
</organism>
<dbReference type="OrthoDB" id="3176804at2"/>
<dbReference type="Pfam" id="PF02770">
    <property type="entry name" value="Acyl-CoA_dh_M"/>
    <property type="match status" value="1"/>
</dbReference>
<dbReference type="Gene3D" id="1.20.140.10">
    <property type="entry name" value="Butyryl-CoA Dehydrogenase, subunit A, domain 3"/>
    <property type="match status" value="1"/>
</dbReference>
<sequence>MPTPGLDHYTSPWREPEHDDLADLARDFFTREVLPHTERLLAQGHPDRDHYRRAGELGLLGLSVPEEYGGGGGGFSHEAVLLHEQAHVGESTLGLGVHSGIVTGYLVAYGSTEQKRRWLPGLCRGELVGAIAMTEPDGGSDLQAMRTRAVRDGDDYLVTGAKTFISNGGLADLVVLAVKTDPRQRAAGISLLVCEVGDDPEGFRRGRLLSKIGLHGNDTAELFFDGLRVPAANLLGGAEGLGFGQMMRQLPQERLVIGVSAVAAMQRAVELTTAYVKERTAFGRPLIDHQNTRMVLAECATRTRVSRVFLDDCISRHDRGELDVATAAMAKAWLTEGQCEVVDRCLQLFGGYGYTTEYPIARMYADARVQKIYGGTNEIMKELIARAL</sequence>
<protein>
    <recommendedName>
        <fullName evidence="8">Acyl-[acyl-carrier-protein] dehydrogenase MbtN</fullName>
    </recommendedName>
    <alternativeName>
        <fullName evidence="9">Mycobactin synthase protein N</fullName>
    </alternativeName>
</protein>
<evidence type="ECO:0000259" key="11">
    <source>
        <dbReference type="Pfam" id="PF00441"/>
    </source>
</evidence>
<feature type="domain" description="Acyl-CoA dehydrogenase/oxidase N-terminal" evidence="13">
    <location>
        <begin position="16"/>
        <end position="126"/>
    </location>
</feature>
<evidence type="ECO:0000259" key="13">
    <source>
        <dbReference type="Pfam" id="PF02771"/>
    </source>
</evidence>
<dbReference type="GO" id="GO:0005737">
    <property type="term" value="C:cytoplasm"/>
    <property type="evidence" value="ECO:0007669"/>
    <property type="project" value="TreeGrafter"/>
</dbReference>
<evidence type="ECO:0000256" key="2">
    <source>
        <dbReference type="ARBA" id="ARBA00005102"/>
    </source>
</evidence>
<dbReference type="FunFam" id="1.20.140.10:FF:000001">
    <property type="entry name" value="Acyl-CoA dehydrogenase"/>
    <property type="match status" value="1"/>
</dbReference>
<evidence type="ECO:0000256" key="5">
    <source>
        <dbReference type="ARBA" id="ARBA00022827"/>
    </source>
</evidence>
<dbReference type="AlphaFoldDB" id="A0A109IKC1"/>
<evidence type="ECO:0000256" key="6">
    <source>
        <dbReference type="ARBA" id="ARBA00023002"/>
    </source>
</evidence>
<dbReference type="InterPro" id="IPR050741">
    <property type="entry name" value="Acyl-CoA_dehydrogenase"/>
</dbReference>
<evidence type="ECO:0000256" key="10">
    <source>
        <dbReference type="RuleBase" id="RU362125"/>
    </source>
</evidence>
<dbReference type="InterPro" id="IPR006089">
    <property type="entry name" value="Acyl-CoA_DH_CS"/>
</dbReference>
<keyword evidence="6 10" id="KW-0560">Oxidoreductase</keyword>